<organism evidence="3 4">
    <name type="scientific">Streptomyces chisholmiae</name>
    <dbReference type="NCBI Taxonomy" id="3075540"/>
    <lineage>
        <taxon>Bacteria</taxon>
        <taxon>Bacillati</taxon>
        <taxon>Actinomycetota</taxon>
        <taxon>Actinomycetes</taxon>
        <taxon>Kitasatosporales</taxon>
        <taxon>Streptomycetaceae</taxon>
        <taxon>Streptomyces</taxon>
    </lineage>
</organism>
<gene>
    <name evidence="3" type="ORF">RM844_09730</name>
</gene>
<dbReference type="Pfam" id="PF18603">
    <property type="entry name" value="LAL_C2"/>
    <property type="match status" value="1"/>
</dbReference>
<reference evidence="4" key="1">
    <citation type="submission" date="2023-07" db="EMBL/GenBank/DDBJ databases">
        <title>30 novel species of actinomycetes from the DSMZ collection.</title>
        <authorList>
            <person name="Nouioui I."/>
        </authorList>
    </citation>
    <scope>NUCLEOTIDE SEQUENCE [LARGE SCALE GENOMIC DNA]</scope>
    <source>
        <strain evidence="4">DSM 44915</strain>
    </source>
</reference>
<accession>A0ABU2JNU5</accession>
<evidence type="ECO:0000313" key="3">
    <source>
        <dbReference type="EMBL" id="MDT0266572.1"/>
    </source>
</evidence>
<comment type="caution">
    <text evidence="3">The sequence shown here is derived from an EMBL/GenBank/DDBJ whole genome shotgun (WGS) entry which is preliminary data.</text>
</comment>
<feature type="domain" description="L-amino acid ligase C-terminal" evidence="2">
    <location>
        <begin position="259"/>
        <end position="333"/>
    </location>
</feature>
<name>A0ABU2JNU5_9ACTN</name>
<dbReference type="Gene3D" id="3.30.470.20">
    <property type="entry name" value="ATP-grasp fold, B domain"/>
    <property type="match status" value="1"/>
</dbReference>
<dbReference type="Proteomes" id="UP001183410">
    <property type="component" value="Unassembled WGS sequence"/>
</dbReference>
<dbReference type="InterPro" id="IPR040570">
    <property type="entry name" value="LAL_C2"/>
</dbReference>
<feature type="region of interest" description="Disordered" evidence="1">
    <location>
        <begin position="326"/>
        <end position="347"/>
    </location>
</feature>
<dbReference type="RefSeq" id="WP_311666603.1">
    <property type="nucleotide sequence ID" value="NZ_JAVREO010000005.1"/>
</dbReference>
<feature type="compositionally biased region" description="Basic and acidic residues" evidence="1">
    <location>
        <begin position="326"/>
        <end position="335"/>
    </location>
</feature>
<evidence type="ECO:0000259" key="2">
    <source>
        <dbReference type="Pfam" id="PF18603"/>
    </source>
</evidence>
<evidence type="ECO:0000256" key="1">
    <source>
        <dbReference type="SAM" id="MobiDB-lite"/>
    </source>
</evidence>
<dbReference type="EMBL" id="JAVREO010000005">
    <property type="protein sequence ID" value="MDT0266572.1"/>
    <property type="molecule type" value="Genomic_DNA"/>
</dbReference>
<protein>
    <submittedName>
        <fullName evidence="3">Phosphoribosylglycinamide synthetase</fullName>
    </submittedName>
</protein>
<keyword evidence="4" id="KW-1185">Reference proteome</keyword>
<sequence length="347" mass="37532">MAVRDGTPAGDRLLLVMPRHQLARKASDAGFRLWSVWDPRLLDAMSHHRLLECSEELLLTDFRDEPGLRRLIVQVAARHDIATVLHCGGGASLLPVVEEAWRLGLSPNPPAAVRHMGVPATRPVTAPVTRLSVQTLTVAGRHQVVGVTLRLTDGAPTFATTGHLHPAPLPEADRSAAERLAVDWLATHDYRFGPAHLELVLDGAEARVVSGEPWAGPDRIPLLVEVARGLDVEAAAFAALRGHPAGPVPPAHQYAEIGFFPLPEGALVTYTGMELIAVTPWVRGTRFPYVAGDLVPPPHDPRAGRAYVVVEGATPQLTAERVRQAREDLTVEIRPPEAPQRDGSLPR</sequence>
<evidence type="ECO:0000313" key="4">
    <source>
        <dbReference type="Proteomes" id="UP001183410"/>
    </source>
</evidence>
<proteinExistence type="predicted"/>